<proteinExistence type="predicted"/>
<dbReference type="OrthoDB" id="2507336at2759"/>
<evidence type="ECO:0000256" key="2">
    <source>
        <dbReference type="SAM" id="MobiDB-lite"/>
    </source>
</evidence>
<reference evidence="4" key="2">
    <citation type="submission" date="2015-01" db="EMBL/GenBank/DDBJ databases">
        <title>Evolutionary Origins and Diversification of the Mycorrhizal Mutualists.</title>
        <authorList>
            <consortium name="DOE Joint Genome Institute"/>
            <consortium name="Mycorrhizal Genomics Consortium"/>
            <person name="Kohler A."/>
            <person name="Kuo A."/>
            <person name="Nagy L.G."/>
            <person name="Floudas D."/>
            <person name="Copeland A."/>
            <person name="Barry K.W."/>
            <person name="Cichocki N."/>
            <person name="Veneault-Fourrey C."/>
            <person name="LaButti K."/>
            <person name="Lindquist E.A."/>
            <person name="Lipzen A."/>
            <person name="Lundell T."/>
            <person name="Morin E."/>
            <person name="Murat C."/>
            <person name="Riley R."/>
            <person name="Ohm R."/>
            <person name="Sun H."/>
            <person name="Tunlid A."/>
            <person name="Henrissat B."/>
            <person name="Grigoriev I.V."/>
            <person name="Hibbett D.S."/>
            <person name="Martin F."/>
        </authorList>
    </citation>
    <scope>NUCLEOTIDE SEQUENCE [LARGE SCALE GENOMIC DNA]</scope>
    <source>
        <strain evidence="4">Ve08.2h10</strain>
    </source>
</reference>
<name>A0A0D0DMM1_9AGAM</name>
<dbReference type="EMBL" id="KN825232">
    <property type="protein sequence ID" value="KIK92903.1"/>
    <property type="molecule type" value="Genomic_DNA"/>
</dbReference>
<feature type="region of interest" description="Disordered" evidence="2">
    <location>
        <begin position="150"/>
        <end position="264"/>
    </location>
</feature>
<accession>A0A0D0DMM1</accession>
<feature type="compositionally biased region" description="Pro residues" evidence="2">
    <location>
        <begin position="158"/>
        <end position="180"/>
    </location>
</feature>
<protein>
    <submittedName>
        <fullName evidence="3">Uncharacterized protein</fullName>
    </submittedName>
</protein>
<feature type="compositionally biased region" description="Basic and acidic residues" evidence="2">
    <location>
        <begin position="13"/>
        <end position="32"/>
    </location>
</feature>
<dbReference type="AlphaFoldDB" id="A0A0D0DMM1"/>
<reference evidence="3 4" key="1">
    <citation type="submission" date="2014-04" db="EMBL/GenBank/DDBJ databases">
        <authorList>
            <consortium name="DOE Joint Genome Institute"/>
            <person name="Kuo A."/>
            <person name="Kohler A."/>
            <person name="Jargeat P."/>
            <person name="Nagy L.G."/>
            <person name="Floudas D."/>
            <person name="Copeland A."/>
            <person name="Barry K.W."/>
            <person name="Cichocki N."/>
            <person name="Veneault-Fourrey C."/>
            <person name="LaButti K."/>
            <person name="Lindquist E.A."/>
            <person name="Lipzen A."/>
            <person name="Lundell T."/>
            <person name="Morin E."/>
            <person name="Murat C."/>
            <person name="Sun H."/>
            <person name="Tunlid A."/>
            <person name="Henrissat B."/>
            <person name="Grigoriev I.V."/>
            <person name="Hibbett D.S."/>
            <person name="Martin F."/>
            <person name="Nordberg H.P."/>
            <person name="Cantor M.N."/>
            <person name="Hua S.X."/>
        </authorList>
    </citation>
    <scope>NUCLEOTIDE SEQUENCE [LARGE SCALE GENOMIC DNA]</scope>
    <source>
        <strain evidence="3 4">Ve08.2h10</strain>
    </source>
</reference>
<dbReference type="HOGENOM" id="CLU_083372_0_0_1"/>
<organism evidence="3 4">
    <name type="scientific">Paxillus rubicundulus Ve08.2h10</name>
    <dbReference type="NCBI Taxonomy" id="930991"/>
    <lineage>
        <taxon>Eukaryota</taxon>
        <taxon>Fungi</taxon>
        <taxon>Dikarya</taxon>
        <taxon>Basidiomycota</taxon>
        <taxon>Agaricomycotina</taxon>
        <taxon>Agaricomycetes</taxon>
        <taxon>Agaricomycetidae</taxon>
        <taxon>Boletales</taxon>
        <taxon>Paxilineae</taxon>
        <taxon>Paxillaceae</taxon>
        <taxon>Paxillus</taxon>
    </lineage>
</organism>
<feature type="compositionally biased region" description="Pro residues" evidence="2">
    <location>
        <begin position="205"/>
        <end position="215"/>
    </location>
</feature>
<evidence type="ECO:0000313" key="3">
    <source>
        <dbReference type="EMBL" id="KIK92903.1"/>
    </source>
</evidence>
<evidence type="ECO:0000313" key="4">
    <source>
        <dbReference type="Proteomes" id="UP000054538"/>
    </source>
</evidence>
<dbReference type="Proteomes" id="UP000054538">
    <property type="component" value="Unassembled WGS sequence"/>
</dbReference>
<keyword evidence="1" id="KW-0175">Coiled coil</keyword>
<dbReference type="InParanoid" id="A0A0D0DMM1"/>
<evidence type="ECO:0000256" key="1">
    <source>
        <dbReference type="SAM" id="Coils"/>
    </source>
</evidence>
<feature type="region of interest" description="Disordered" evidence="2">
    <location>
        <begin position="1"/>
        <end position="35"/>
    </location>
</feature>
<gene>
    <name evidence="3" type="ORF">PAXRUDRAFT_146272</name>
</gene>
<dbReference type="STRING" id="930991.A0A0D0DMM1"/>
<feature type="coiled-coil region" evidence="1">
    <location>
        <begin position="44"/>
        <end position="71"/>
    </location>
</feature>
<keyword evidence="4" id="KW-1185">Reference proteome</keyword>
<sequence>MVSRLVEEQVAARQREEEQRQANEGKPGKSRAEAPGVATILNQLTGIEQVLEELHRQNAEQRELLNALSDSEYWRTDSIRQHEETISAVRATANEQVPYNVQGYLDEFSKALATEVRMLLGEVGKLREERRNIQHELGYLMMMKSKYGPGGEFDPDWKPPMPPGPPPDGPPPPPDVPPPDILHSRPAWRTVQQRGGTRRLRRPGPEAPPPEPAPGPRQVHSWVAWHPNPALAPTPPSVEPTLLVPDRGSPGLFGPRSPRDSYRD</sequence>